<dbReference type="PANTHER" id="PTHR45663">
    <property type="entry name" value="GEO12009P1"/>
    <property type="match status" value="1"/>
</dbReference>
<evidence type="ECO:0000256" key="4">
    <source>
        <dbReference type="ARBA" id="ARBA00023157"/>
    </source>
</evidence>
<evidence type="ECO:0000313" key="11">
    <source>
        <dbReference type="EMBL" id="PAU93376.1"/>
    </source>
</evidence>
<dbReference type="FunFam" id="3.40.30.10:FF:000001">
    <property type="entry name" value="Thioredoxin"/>
    <property type="match status" value="1"/>
</dbReference>
<evidence type="ECO:0000259" key="10">
    <source>
        <dbReference type="PROSITE" id="PS51352"/>
    </source>
</evidence>
<keyword evidence="2" id="KW-0813">Transport</keyword>
<dbReference type="OrthoDB" id="9790390at2"/>
<evidence type="ECO:0000313" key="12">
    <source>
        <dbReference type="Proteomes" id="UP000218831"/>
    </source>
</evidence>
<evidence type="ECO:0000256" key="6">
    <source>
        <dbReference type="NCBIfam" id="TIGR01068"/>
    </source>
</evidence>
<keyword evidence="4 9" id="KW-1015">Disulfide bond</keyword>
<accession>A0A2A2G6I0</accession>
<dbReference type="CDD" id="cd02947">
    <property type="entry name" value="TRX_family"/>
    <property type="match status" value="1"/>
</dbReference>
<keyword evidence="5 9" id="KW-0676">Redox-active center</keyword>
<dbReference type="SUPFAM" id="SSF52833">
    <property type="entry name" value="Thioredoxin-like"/>
    <property type="match status" value="1"/>
</dbReference>
<dbReference type="InterPro" id="IPR005746">
    <property type="entry name" value="Thioredoxin"/>
</dbReference>
<organism evidence="11 12">
    <name type="scientific">Fodinibius salipaludis</name>
    <dbReference type="NCBI Taxonomy" id="2032627"/>
    <lineage>
        <taxon>Bacteria</taxon>
        <taxon>Pseudomonadati</taxon>
        <taxon>Balneolota</taxon>
        <taxon>Balneolia</taxon>
        <taxon>Balneolales</taxon>
        <taxon>Balneolaceae</taxon>
        <taxon>Fodinibius</taxon>
    </lineage>
</organism>
<dbReference type="Pfam" id="PF00085">
    <property type="entry name" value="Thioredoxin"/>
    <property type="match status" value="1"/>
</dbReference>
<feature type="domain" description="Thioredoxin" evidence="10">
    <location>
        <begin position="1"/>
        <end position="111"/>
    </location>
</feature>
<dbReference type="InterPro" id="IPR017937">
    <property type="entry name" value="Thioredoxin_CS"/>
</dbReference>
<dbReference type="Proteomes" id="UP000218831">
    <property type="component" value="Unassembled WGS sequence"/>
</dbReference>
<reference evidence="11 12" key="1">
    <citation type="submission" date="2017-08" db="EMBL/GenBank/DDBJ databases">
        <title>Aliifodinibius alkalisoli sp. nov., isolated from saline alkaline soil.</title>
        <authorList>
            <person name="Liu D."/>
            <person name="Zhang G."/>
        </authorList>
    </citation>
    <scope>NUCLEOTIDE SEQUENCE [LARGE SCALE GENOMIC DNA]</scope>
    <source>
        <strain evidence="11 12">WN023</strain>
    </source>
</reference>
<comment type="caution">
    <text evidence="11">The sequence shown here is derived from an EMBL/GenBank/DDBJ whole genome shotgun (WGS) entry which is preliminary data.</text>
</comment>
<dbReference type="PIRSF" id="PIRSF000077">
    <property type="entry name" value="Thioredoxin"/>
    <property type="match status" value="1"/>
</dbReference>
<evidence type="ECO:0000256" key="1">
    <source>
        <dbReference type="ARBA" id="ARBA00008987"/>
    </source>
</evidence>
<proteinExistence type="inferred from homology"/>
<dbReference type="GO" id="GO:0045454">
    <property type="term" value="P:cell redox homeostasis"/>
    <property type="evidence" value="ECO:0007669"/>
    <property type="project" value="TreeGrafter"/>
</dbReference>
<evidence type="ECO:0000256" key="7">
    <source>
        <dbReference type="PIRNR" id="PIRNR000077"/>
    </source>
</evidence>
<dbReference type="PROSITE" id="PS00194">
    <property type="entry name" value="THIOREDOXIN_1"/>
    <property type="match status" value="1"/>
</dbReference>
<feature type="disulfide bond" description="Redox-active" evidence="9">
    <location>
        <begin position="35"/>
        <end position="38"/>
    </location>
</feature>
<evidence type="ECO:0000256" key="8">
    <source>
        <dbReference type="PIRSR" id="PIRSR000077-1"/>
    </source>
</evidence>
<dbReference type="PROSITE" id="PS51352">
    <property type="entry name" value="THIOREDOXIN_2"/>
    <property type="match status" value="1"/>
</dbReference>
<gene>
    <name evidence="11" type="primary">trxA</name>
    <name evidence="11" type="ORF">CK503_11605</name>
</gene>
<feature type="active site" description="Nucleophile" evidence="8">
    <location>
        <position position="38"/>
    </location>
</feature>
<feature type="active site" description="Nucleophile" evidence="8">
    <location>
        <position position="35"/>
    </location>
</feature>
<keyword evidence="12" id="KW-1185">Reference proteome</keyword>
<feature type="site" description="Contributes to redox potential value" evidence="8">
    <location>
        <position position="37"/>
    </location>
</feature>
<dbReference type="Gene3D" id="3.40.30.10">
    <property type="entry name" value="Glutaredoxin"/>
    <property type="match status" value="1"/>
</dbReference>
<evidence type="ECO:0000256" key="5">
    <source>
        <dbReference type="ARBA" id="ARBA00023284"/>
    </source>
</evidence>
<evidence type="ECO:0000256" key="9">
    <source>
        <dbReference type="PIRSR" id="PIRSR000077-4"/>
    </source>
</evidence>
<dbReference type="AlphaFoldDB" id="A0A2A2G6I0"/>
<comment type="similarity">
    <text evidence="1 7">Belongs to the thioredoxin family.</text>
</comment>
<sequence length="112" mass="12333">MMSKAVEFTDDSFEDEVINADAEKPVLVDFWAEWCGPCKMVGPVVEELAEEFEGKAKIGKVDVDSNPETSTKYGIRSIPSLLIFKDGEVVDQIVGAVPKAQLKKQLEAQLTN</sequence>
<feature type="site" description="Deprotonates C-terminal active site Cys" evidence="8">
    <location>
        <position position="29"/>
    </location>
</feature>
<dbReference type="GO" id="GO:0005829">
    <property type="term" value="C:cytosol"/>
    <property type="evidence" value="ECO:0007669"/>
    <property type="project" value="TreeGrafter"/>
</dbReference>
<dbReference type="GO" id="GO:0015035">
    <property type="term" value="F:protein-disulfide reductase activity"/>
    <property type="evidence" value="ECO:0007669"/>
    <property type="project" value="UniProtKB-UniRule"/>
</dbReference>
<feature type="site" description="Contributes to redox potential value" evidence="8">
    <location>
        <position position="36"/>
    </location>
</feature>
<evidence type="ECO:0000256" key="2">
    <source>
        <dbReference type="ARBA" id="ARBA00022448"/>
    </source>
</evidence>
<dbReference type="InterPro" id="IPR013766">
    <property type="entry name" value="Thioredoxin_domain"/>
</dbReference>
<name>A0A2A2G6I0_9BACT</name>
<protein>
    <recommendedName>
        <fullName evidence="6 7">Thioredoxin</fullName>
    </recommendedName>
</protein>
<evidence type="ECO:0000256" key="3">
    <source>
        <dbReference type="ARBA" id="ARBA00022982"/>
    </source>
</evidence>
<dbReference type="EMBL" id="NSKE01000008">
    <property type="protein sequence ID" value="PAU93376.1"/>
    <property type="molecule type" value="Genomic_DNA"/>
</dbReference>
<dbReference type="PRINTS" id="PR00421">
    <property type="entry name" value="THIOREDOXIN"/>
</dbReference>
<dbReference type="InterPro" id="IPR036249">
    <property type="entry name" value="Thioredoxin-like_sf"/>
</dbReference>
<keyword evidence="3" id="KW-0249">Electron transport</keyword>
<dbReference type="NCBIfam" id="TIGR01068">
    <property type="entry name" value="thioredoxin"/>
    <property type="match status" value="1"/>
</dbReference>
<dbReference type="PANTHER" id="PTHR45663:SF11">
    <property type="entry name" value="GEO12009P1"/>
    <property type="match status" value="1"/>
</dbReference>